<reference evidence="1" key="1">
    <citation type="submission" date="2020-04" db="EMBL/GenBank/DDBJ databases">
        <authorList>
            <person name="Alioto T."/>
            <person name="Alioto T."/>
            <person name="Gomez Garrido J."/>
        </authorList>
    </citation>
    <scope>NUCLEOTIDE SEQUENCE</scope>
    <source>
        <strain evidence="1">A484AB</strain>
    </source>
</reference>
<dbReference type="PROSITE" id="PS50041">
    <property type="entry name" value="C_TYPE_LECTIN_2"/>
    <property type="match status" value="1"/>
</dbReference>
<dbReference type="Gene3D" id="3.10.100.10">
    <property type="entry name" value="Mannose-Binding Protein A, subunit A"/>
    <property type="match status" value="4"/>
</dbReference>
<name>A0A7D9LR61_PARCT</name>
<dbReference type="Pfam" id="PF00059">
    <property type="entry name" value="Lectin_C"/>
    <property type="match status" value="1"/>
</dbReference>
<organism evidence="1 2">
    <name type="scientific">Paramuricea clavata</name>
    <name type="common">Red gorgonian</name>
    <name type="synonym">Violescent sea-whip</name>
    <dbReference type="NCBI Taxonomy" id="317549"/>
    <lineage>
        <taxon>Eukaryota</taxon>
        <taxon>Metazoa</taxon>
        <taxon>Cnidaria</taxon>
        <taxon>Anthozoa</taxon>
        <taxon>Octocorallia</taxon>
        <taxon>Malacalcyonacea</taxon>
        <taxon>Plexauridae</taxon>
        <taxon>Paramuricea</taxon>
    </lineage>
</organism>
<dbReference type="PANTHER" id="PTHR22803">
    <property type="entry name" value="MANNOSE, PHOSPHOLIPASE, LECTIN RECEPTOR RELATED"/>
    <property type="match status" value="1"/>
</dbReference>
<dbReference type="Proteomes" id="UP001152795">
    <property type="component" value="Unassembled WGS sequence"/>
</dbReference>
<feature type="non-terminal residue" evidence="1">
    <location>
        <position position="1"/>
    </location>
</feature>
<dbReference type="InterPro" id="IPR016186">
    <property type="entry name" value="C-type_lectin-like/link_sf"/>
</dbReference>
<proteinExistence type="predicted"/>
<keyword evidence="2" id="KW-1185">Reference proteome</keyword>
<feature type="non-terminal residue" evidence="1">
    <location>
        <position position="469"/>
    </location>
</feature>
<dbReference type="OrthoDB" id="5954286at2759"/>
<gene>
    <name evidence="1" type="ORF">PACLA_8A003575</name>
</gene>
<evidence type="ECO:0000313" key="1">
    <source>
        <dbReference type="EMBL" id="CAB4038066.1"/>
    </source>
</evidence>
<accession>A0A7D9LR61</accession>
<protein>
    <submittedName>
        <fullName evidence="1">Uncharacterized protein</fullName>
    </submittedName>
</protein>
<sequence length="469" mass="54515">LVIAYQRTADYNGYKYRYVVTPTHTSVRWVDFYRAEQECVKWGGHLTSIHSQQELNFVKGLASRNALTYIGYDINKWTDATPNDFTAWKTQRGRLTYKGTSSNLKQPAFICKKKLPAGLVIAYQRIVDNNGYKYRYVVTPTHTSVNWVDFYRAEQECVKWGGHLTSIHSQQELNFIKGLATRGALTYVGHDINKWTDGTRNDFTAWKTQLAPRLTFKRTSSNLKQPAFICKRKLPRLVIAYQRIVDYNGYKYRYVVTPTHTSVNWVDFYRAEQECVKWGGHLTSIHSQQELNFIKGLATRGALTYVGHDINKWTDGTRNDFTAWKTQLAPRLTYKRTSSNLKQPAFICKRKLPSLVIGYQRIVDYNGYKYRYVVTPTHTSVHWVDFYRAEQECVKWGGHLTSIHSQQELNFIKGLVTRSALTYIGHDINKWTDGTPNDFIAWKTQLAPRLTYKRTSSNVKQPAFICKRK</sequence>
<dbReference type="SUPFAM" id="SSF56436">
    <property type="entry name" value="C-type lectin-like"/>
    <property type="match status" value="4"/>
</dbReference>
<dbReference type="AlphaFoldDB" id="A0A7D9LR61"/>
<dbReference type="SMART" id="SM00034">
    <property type="entry name" value="CLECT"/>
    <property type="match status" value="4"/>
</dbReference>
<dbReference type="InterPro" id="IPR050111">
    <property type="entry name" value="C-type_lectin/snaclec_domain"/>
</dbReference>
<comment type="caution">
    <text evidence="1">The sequence shown here is derived from an EMBL/GenBank/DDBJ whole genome shotgun (WGS) entry which is preliminary data.</text>
</comment>
<dbReference type="InterPro" id="IPR016187">
    <property type="entry name" value="CTDL_fold"/>
</dbReference>
<dbReference type="InterPro" id="IPR001304">
    <property type="entry name" value="C-type_lectin-like"/>
</dbReference>
<dbReference type="EMBL" id="CACRXK020023764">
    <property type="protein sequence ID" value="CAB4038066.1"/>
    <property type="molecule type" value="Genomic_DNA"/>
</dbReference>
<evidence type="ECO:0000313" key="2">
    <source>
        <dbReference type="Proteomes" id="UP001152795"/>
    </source>
</evidence>